<sequence length="462" mass="51913">MLSRYPHYRYVILAGLVNLILLAAAGSGRASDERKISITVYNQDLGLVRDERVLDIDAGTSYVHFADVPERIDPTSVHLEAVDGRDLQVLEQNYAYDLVSAESVLDRYLDHDIRIRDEDGEIYEGILKSQRGDQILLVPATGGVLMLRKARIAEIRFPQLPEGLNTRPTLIWSLNTGAGGNRRTRLSYLTTGLSWNAKYVAVTNDDESEVLLTAWVNITNESGASYPEADLQLVAGDVHRVIEGGPQSFGGRRPMELMAKADGGFEEEAFFEYHLYTLDRATTLSDRESKQIALFPPAAVSVKKEYEYAVWKGEKVRVVLSLVNSEEKGLGRPLPAGIARVYKADRAGRLQFVGEDRISHTPRGEEVRLFLGDAFDLVAERKVLDRRRLSDRVWEEDVEVSLRNRKEKGDVEIIVEERLSGEWTILQSSHAYKQIEAQGVEFRIPVPAGGEVKLMFTSRMVH</sequence>
<reference evidence="1" key="1">
    <citation type="submission" date="2021-05" db="EMBL/GenBank/DDBJ databases">
        <title>Energy efficiency and biological interactions define the core microbiome of deep oligotrophic groundwater.</title>
        <authorList>
            <person name="Mehrshad M."/>
            <person name="Lopez-Fernandez M."/>
            <person name="Bell E."/>
            <person name="Bernier-Latmani R."/>
            <person name="Bertilsson S."/>
            <person name="Dopson M."/>
        </authorList>
    </citation>
    <scope>NUCLEOTIDE SEQUENCE</scope>
    <source>
        <strain evidence="1">Modern_marine.mb.64</strain>
    </source>
</reference>
<dbReference type="Proteomes" id="UP000777784">
    <property type="component" value="Unassembled WGS sequence"/>
</dbReference>
<protein>
    <recommendedName>
        <fullName evidence="3">DUF4139 domain-containing protein</fullName>
    </recommendedName>
</protein>
<comment type="caution">
    <text evidence="1">The sequence shown here is derived from an EMBL/GenBank/DDBJ whole genome shotgun (WGS) entry which is preliminary data.</text>
</comment>
<dbReference type="PANTHER" id="PTHR38075">
    <property type="entry name" value="DUF4139 DOMAIN-CONTAINING PROTEIN"/>
    <property type="match status" value="1"/>
</dbReference>
<evidence type="ECO:0008006" key="3">
    <source>
        <dbReference type="Google" id="ProtNLM"/>
    </source>
</evidence>
<accession>A0A948W729</accession>
<dbReference type="AlphaFoldDB" id="A0A948W729"/>
<evidence type="ECO:0000313" key="2">
    <source>
        <dbReference type="Proteomes" id="UP000777784"/>
    </source>
</evidence>
<dbReference type="PANTHER" id="PTHR38075:SF1">
    <property type="entry name" value="DUF4139 DOMAIN-CONTAINING PROTEIN"/>
    <property type="match status" value="1"/>
</dbReference>
<organism evidence="1 2">
    <name type="scientific">Eiseniibacteriota bacterium</name>
    <dbReference type="NCBI Taxonomy" id="2212470"/>
    <lineage>
        <taxon>Bacteria</taxon>
        <taxon>Candidatus Eiseniibacteriota</taxon>
    </lineage>
</organism>
<gene>
    <name evidence="1" type="ORF">KJ970_14630</name>
</gene>
<evidence type="ECO:0000313" key="1">
    <source>
        <dbReference type="EMBL" id="MBU2692154.1"/>
    </source>
</evidence>
<proteinExistence type="predicted"/>
<name>A0A948W729_UNCEI</name>
<dbReference type="EMBL" id="JAHJDP010000085">
    <property type="protein sequence ID" value="MBU2692154.1"/>
    <property type="molecule type" value="Genomic_DNA"/>
</dbReference>